<name>A0AA39RT80_ACESA</name>
<protein>
    <submittedName>
        <fullName evidence="1">Uncharacterized protein</fullName>
    </submittedName>
</protein>
<accession>A0AA39RT80</accession>
<gene>
    <name evidence="1" type="ORF">LWI29_027164</name>
</gene>
<proteinExistence type="predicted"/>
<comment type="caution">
    <text evidence="1">The sequence shown here is derived from an EMBL/GenBank/DDBJ whole genome shotgun (WGS) entry which is preliminary data.</text>
</comment>
<sequence length="180" mass="20108">MRENHAHSPATVDQTLNPLATRNEAELPLAASNEDELPLATRNADELPPEPVVDLSSSLPAVQNVNLESETSNVNLEIEIPDSSRDARPIRNHRLPAYLNDYAIIATNGATPLPVEPKMLKTAFKDCRWVEAMQDELYALHDNNTWELVPRPPSVNVQGGFITLHFSDNPNHCCFINLRR</sequence>
<reference evidence="1" key="1">
    <citation type="journal article" date="2022" name="Plant J.">
        <title>Strategies of tolerance reflected in two North American maple genomes.</title>
        <authorList>
            <person name="McEvoy S.L."/>
            <person name="Sezen U.U."/>
            <person name="Trouern-Trend A."/>
            <person name="McMahon S.M."/>
            <person name="Schaberg P.G."/>
            <person name="Yang J."/>
            <person name="Wegrzyn J.L."/>
            <person name="Swenson N.G."/>
        </authorList>
    </citation>
    <scope>NUCLEOTIDE SEQUENCE</scope>
    <source>
        <strain evidence="1">NS2018</strain>
    </source>
</reference>
<keyword evidence="2" id="KW-1185">Reference proteome</keyword>
<reference evidence="1" key="2">
    <citation type="submission" date="2023-06" db="EMBL/GenBank/DDBJ databases">
        <authorList>
            <person name="Swenson N.G."/>
            <person name="Wegrzyn J.L."/>
            <person name="Mcevoy S.L."/>
        </authorList>
    </citation>
    <scope>NUCLEOTIDE SEQUENCE</scope>
    <source>
        <strain evidence="1">NS2018</strain>
        <tissue evidence="1">Leaf</tissue>
    </source>
</reference>
<organism evidence="1 2">
    <name type="scientific">Acer saccharum</name>
    <name type="common">Sugar maple</name>
    <dbReference type="NCBI Taxonomy" id="4024"/>
    <lineage>
        <taxon>Eukaryota</taxon>
        <taxon>Viridiplantae</taxon>
        <taxon>Streptophyta</taxon>
        <taxon>Embryophyta</taxon>
        <taxon>Tracheophyta</taxon>
        <taxon>Spermatophyta</taxon>
        <taxon>Magnoliopsida</taxon>
        <taxon>eudicotyledons</taxon>
        <taxon>Gunneridae</taxon>
        <taxon>Pentapetalae</taxon>
        <taxon>rosids</taxon>
        <taxon>malvids</taxon>
        <taxon>Sapindales</taxon>
        <taxon>Sapindaceae</taxon>
        <taxon>Hippocastanoideae</taxon>
        <taxon>Acereae</taxon>
        <taxon>Acer</taxon>
    </lineage>
</organism>
<evidence type="ECO:0000313" key="1">
    <source>
        <dbReference type="EMBL" id="KAK0579498.1"/>
    </source>
</evidence>
<dbReference type="EMBL" id="JAUESC010000385">
    <property type="protein sequence ID" value="KAK0579498.1"/>
    <property type="molecule type" value="Genomic_DNA"/>
</dbReference>
<evidence type="ECO:0000313" key="2">
    <source>
        <dbReference type="Proteomes" id="UP001168877"/>
    </source>
</evidence>
<dbReference type="Proteomes" id="UP001168877">
    <property type="component" value="Unassembled WGS sequence"/>
</dbReference>
<dbReference type="AlphaFoldDB" id="A0AA39RT80"/>